<gene>
    <name evidence="2" type="ORF">T07_9742</name>
</gene>
<feature type="region of interest" description="Disordered" evidence="1">
    <location>
        <begin position="15"/>
        <end position="36"/>
    </location>
</feature>
<dbReference type="AlphaFoldDB" id="A0A0V0RUQ2"/>
<comment type="caution">
    <text evidence="2">The sequence shown here is derived from an EMBL/GenBank/DDBJ whole genome shotgun (WGS) entry which is preliminary data.</text>
</comment>
<evidence type="ECO:0000256" key="1">
    <source>
        <dbReference type="SAM" id="MobiDB-lite"/>
    </source>
</evidence>
<keyword evidence="3" id="KW-1185">Reference proteome</keyword>
<sequence length="230" mass="25490">MSDWHTLLPPEDLYRSDVKKQHREHPHSRQRLTEQSVEVMQPAAVVEEDGAVEESGGQEKAVAAEREGEEKYCVAKRKAAKTVVLLLLLVVARVKRRRQFPVSLCRRLLLTRVHVAGTLVLTLSTSLVSDRVRRAPSKRKALRSMSEDGSGEGGVPRKRCSVMVGMSGTQATLASALEDLSNGAEKRKHTSSEMFIEGEEVRIVVCYSGQHPGRRSIEQHADRQGCDGKA</sequence>
<dbReference type="Proteomes" id="UP000054630">
    <property type="component" value="Unassembled WGS sequence"/>
</dbReference>
<protein>
    <submittedName>
        <fullName evidence="2">Uncharacterized protein</fullName>
    </submittedName>
</protein>
<reference evidence="2 3" key="1">
    <citation type="submission" date="2015-01" db="EMBL/GenBank/DDBJ databases">
        <title>Evolution of Trichinella species and genotypes.</title>
        <authorList>
            <person name="Korhonen P.K."/>
            <person name="Edoardo P."/>
            <person name="Giuseppe L.R."/>
            <person name="Gasser R.B."/>
        </authorList>
    </citation>
    <scope>NUCLEOTIDE SEQUENCE [LARGE SCALE GENOMIC DNA]</scope>
    <source>
        <strain evidence="2">ISS37</strain>
    </source>
</reference>
<feature type="region of interest" description="Disordered" evidence="1">
    <location>
        <begin position="138"/>
        <end position="157"/>
    </location>
</feature>
<evidence type="ECO:0000313" key="2">
    <source>
        <dbReference type="EMBL" id="KRX18237.1"/>
    </source>
</evidence>
<accession>A0A0V0RUQ2</accession>
<dbReference type="EMBL" id="JYDL01000076">
    <property type="protein sequence ID" value="KRX18237.1"/>
    <property type="molecule type" value="Genomic_DNA"/>
</dbReference>
<name>A0A0V0RUQ2_9BILA</name>
<feature type="compositionally biased region" description="Basic residues" evidence="1">
    <location>
        <begin position="20"/>
        <end position="30"/>
    </location>
</feature>
<proteinExistence type="predicted"/>
<organism evidence="2 3">
    <name type="scientific">Trichinella nelsoni</name>
    <dbReference type="NCBI Taxonomy" id="6336"/>
    <lineage>
        <taxon>Eukaryota</taxon>
        <taxon>Metazoa</taxon>
        <taxon>Ecdysozoa</taxon>
        <taxon>Nematoda</taxon>
        <taxon>Enoplea</taxon>
        <taxon>Dorylaimia</taxon>
        <taxon>Trichinellida</taxon>
        <taxon>Trichinellidae</taxon>
        <taxon>Trichinella</taxon>
    </lineage>
</organism>
<evidence type="ECO:0000313" key="3">
    <source>
        <dbReference type="Proteomes" id="UP000054630"/>
    </source>
</evidence>
<dbReference type="OrthoDB" id="5941801at2759"/>